<reference evidence="3 4" key="1">
    <citation type="journal article" date="2019" name="Int. J. Syst. Evol. Microbiol.">
        <title>The Global Catalogue of Microorganisms (GCM) 10K type strain sequencing project: providing services to taxonomists for standard genome sequencing and annotation.</title>
        <authorList>
            <consortium name="The Broad Institute Genomics Platform"/>
            <consortium name="The Broad Institute Genome Sequencing Center for Infectious Disease"/>
            <person name="Wu L."/>
            <person name="Ma J."/>
        </authorList>
    </citation>
    <scope>NUCLEOTIDE SEQUENCE [LARGE SCALE GENOMIC DNA]</scope>
    <source>
        <strain evidence="3 4">JCM 16009</strain>
    </source>
</reference>
<dbReference type="RefSeq" id="WP_344424954.1">
    <property type="nucleotide sequence ID" value="NZ_BAAAQK010000025.1"/>
</dbReference>
<evidence type="ECO:0000259" key="2">
    <source>
        <dbReference type="Pfam" id="PF02900"/>
    </source>
</evidence>
<dbReference type="Gene3D" id="3.40.830.10">
    <property type="entry name" value="LigB-like"/>
    <property type="match status" value="1"/>
</dbReference>
<comment type="caution">
    <text evidence="3">The sequence shown here is derived from an EMBL/GenBank/DDBJ whole genome shotgun (WGS) entry which is preliminary data.</text>
</comment>
<organism evidence="3 4">
    <name type="scientific">Pseudonocardia ailaonensis</name>
    <dbReference type="NCBI Taxonomy" id="367279"/>
    <lineage>
        <taxon>Bacteria</taxon>
        <taxon>Bacillati</taxon>
        <taxon>Actinomycetota</taxon>
        <taxon>Actinomycetes</taxon>
        <taxon>Pseudonocardiales</taxon>
        <taxon>Pseudonocardiaceae</taxon>
        <taxon>Pseudonocardia</taxon>
    </lineage>
</organism>
<feature type="domain" description="Extradiol ring-cleavage dioxygenase class III enzyme subunit B" evidence="2">
    <location>
        <begin position="146"/>
        <end position="297"/>
    </location>
</feature>
<evidence type="ECO:0000313" key="4">
    <source>
        <dbReference type="Proteomes" id="UP001500449"/>
    </source>
</evidence>
<dbReference type="Proteomes" id="UP001500449">
    <property type="component" value="Unassembled WGS sequence"/>
</dbReference>
<accession>A0ABN2NJI0</accession>
<evidence type="ECO:0000313" key="3">
    <source>
        <dbReference type="EMBL" id="GAA1872027.1"/>
    </source>
</evidence>
<dbReference type="EMBL" id="BAAAQK010000025">
    <property type="protein sequence ID" value="GAA1872027.1"/>
    <property type="molecule type" value="Genomic_DNA"/>
</dbReference>
<sequence>MSSDLIAVAGSSHSPMLSSEGRSIWQSRAESDRNGSTELIDVAGRRWAYDDLLAGGAGAEPDVDRWLGEHLRARTAMARLGKDLEALDLDLAVIVGDDQLEMFDASSMPAIALYSGPEVPLEPLEGMPAPLREAFRDLGNDGSVRQGDPDAAVQLVRSLTESGIDITVVGGIGSGRAIGHAYGAIAKQLVPDPSIRIVPVFLNTYYEPNQPTPRRCHELGAALRRAIEALAGNRRVAVIASGGLSHFIVDQELDHLVLAAMENGDHERLQQLATPGLESGTSEIRNWVCAAGAIGDLGFRWSEYVPVVRTAAGTGTGLAFALWSAEARAEPREAAMTSGTPEGERDHG</sequence>
<evidence type="ECO:0000256" key="1">
    <source>
        <dbReference type="SAM" id="MobiDB-lite"/>
    </source>
</evidence>
<feature type="compositionally biased region" description="Polar residues" evidence="1">
    <location>
        <begin position="11"/>
        <end position="28"/>
    </location>
</feature>
<dbReference type="SUPFAM" id="SSF53213">
    <property type="entry name" value="LigB-like"/>
    <property type="match status" value="1"/>
</dbReference>
<proteinExistence type="predicted"/>
<dbReference type="Pfam" id="PF02900">
    <property type="entry name" value="LigB"/>
    <property type="match status" value="1"/>
</dbReference>
<keyword evidence="4" id="KW-1185">Reference proteome</keyword>
<feature type="region of interest" description="Disordered" evidence="1">
    <location>
        <begin position="1"/>
        <end position="30"/>
    </location>
</feature>
<name>A0ABN2NJI0_9PSEU</name>
<protein>
    <recommendedName>
        <fullName evidence="2">Extradiol ring-cleavage dioxygenase class III enzyme subunit B domain-containing protein</fullName>
    </recommendedName>
</protein>
<dbReference type="InterPro" id="IPR004183">
    <property type="entry name" value="Xdiol_dOase_suB"/>
</dbReference>
<gene>
    <name evidence="3" type="ORF">GCM10009836_61160</name>
</gene>